<keyword evidence="2" id="KW-1133">Transmembrane helix</keyword>
<name>A0A9P1IWI7_9PELO</name>
<gene>
    <name evidence="3" type="ORF">CAMP_LOCUS14084</name>
</gene>
<reference evidence="3" key="1">
    <citation type="submission" date="2022-11" db="EMBL/GenBank/DDBJ databases">
        <authorList>
            <person name="Kikuchi T."/>
        </authorList>
    </citation>
    <scope>NUCLEOTIDE SEQUENCE</scope>
    <source>
        <strain evidence="3">PS1010</strain>
    </source>
</reference>
<feature type="coiled-coil region" evidence="1">
    <location>
        <begin position="206"/>
        <end position="233"/>
    </location>
</feature>
<evidence type="ECO:0008006" key="5">
    <source>
        <dbReference type="Google" id="ProtNLM"/>
    </source>
</evidence>
<feature type="transmembrane region" description="Helical" evidence="2">
    <location>
        <begin position="146"/>
        <end position="166"/>
    </location>
</feature>
<evidence type="ECO:0000313" key="3">
    <source>
        <dbReference type="EMBL" id="CAI5451447.1"/>
    </source>
</evidence>
<dbReference type="Pfam" id="PF03268">
    <property type="entry name" value="DUF267"/>
    <property type="match status" value="1"/>
</dbReference>
<dbReference type="EMBL" id="CANHGI010000005">
    <property type="protein sequence ID" value="CAI5451447.1"/>
    <property type="molecule type" value="Genomic_DNA"/>
</dbReference>
<evidence type="ECO:0000256" key="2">
    <source>
        <dbReference type="SAM" id="Phobius"/>
    </source>
</evidence>
<keyword evidence="4" id="KW-1185">Reference proteome</keyword>
<comment type="caution">
    <text evidence="3">The sequence shown here is derived from an EMBL/GenBank/DDBJ whole genome shotgun (WGS) entry which is preliminary data.</text>
</comment>
<feature type="transmembrane region" description="Helical" evidence="2">
    <location>
        <begin position="262"/>
        <end position="281"/>
    </location>
</feature>
<proteinExistence type="predicted"/>
<feature type="transmembrane region" description="Helical" evidence="2">
    <location>
        <begin position="287"/>
        <end position="307"/>
    </location>
</feature>
<dbReference type="PANTHER" id="PTHR31930">
    <property type="entry name" value="SERPENTINE RECEPTOR, CLASS R"/>
    <property type="match status" value="1"/>
</dbReference>
<feature type="transmembrane region" description="Helical" evidence="2">
    <location>
        <begin position="90"/>
        <end position="109"/>
    </location>
</feature>
<evidence type="ECO:0000313" key="4">
    <source>
        <dbReference type="Proteomes" id="UP001152747"/>
    </source>
</evidence>
<protein>
    <recommendedName>
        <fullName evidence="5">Gustatory receptor</fullName>
    </recommendedName>
</protein>
<feature type="transmembrane region" description="Helical" evidence="2">
    <location>
        <begin position="178"/>
        <end position="205"/>
    </location>
</feature>
<feature type="transmembrane region" description="Helical" evidence="2">
    <location>
        <begin position="357"/>
        <end position="376"/>
    </location>
</feature>
<accession>A0A9P1IWI7</accession>
<keyword evidence="1" id="KW-0175">Coiled coil</keyword>
<dbReference type="PANTHER" id="PTHR31930:SF1">
    <property type="entry name" value="SERPENTINE RECEPTOR, CLASS R"/>
    <property type="match status" value="1"/>
</dbReference>
<evidence type="ECO:0000256" key="1">
    <source>
        <dbReference type="SAM" id="Coils"/>
    </source>
</evidence>
<sequence length="401" mass="45871">MERLQLEELVDIEKKSAKHQIFGPFLKFIKLTGLDCTALKKYRDGKGNRCIGYLSHIFAIVVIFAMFFRMTKYMAVDGKVLSFAWSEANVFGFMSLHAIVCTFCLYGWTKNGFISNFLKNFEEVKRLRLSISDTVDDYSGTHKKCFIFPIPLFAVLMVSAIFNAVYNKYTHGGVEVEVYLYIVMPILMFLTWMVVSLTLIIYNLVHSALNREMEFFNEELQKAADEKLLLDRQQFTAFSHRQTEILKLVKSSNESLGSYAKFAPLFGFFSLISAIFNCSYLETLPGVYSLCMFGFVVCIIAIIILSLKPPTALQDHLTATSKILILNEDIETTADAHIYQIYRIMVDRSLNYDTKMYLLNGFPITTVNFNIAMFIVPNLGPCLMLLRKLLEMNNQVVTVAQ</sequence>
<organism evidence="3 4">
    <name type="scientific">Caenorhabditis angaria</name>
    <dbReference type="NCBI Taxonomy" id="860376"/>
    <lineage>
        <taxon>Eukaryota</taxon>
        <taxon>Metazoa</taxon>
        <taxon>Ecdysozoa</taxon>
        <taxon>Nematoda</taxon>
        <taxon>Chromadorea</taxon>
        <taxon>Rhabditida</taxon>
        <taxon>Rhabditina</taxon>
        <taxon>Rhabditomorpha</taxon>
        <taxon>Rhabditoidea</taxon>
        <taxon>Rhabditidae</taxon>
        <taxon>Peloderinae</taxon>
        <taxon>Caenorhabditis</taxon>
    </lineage>
</organism>
<dbReference type="OrthoDB" id="5786439at2759"/>
<dbReference type="AlphaFoldDB" id="A0A9P1IWI7"/>
<dbReference type="InterPro" id="IPR004950">
    <property type="entry name" value="DUF267_CAE_spp"/>
</dbReference>
<dbReference type="Proteomes" id="UP001152747">
    <property type="component" value="Unassembled WGS sequence"/>
</dbReference>
<keyword evidence="2" id="KW-0812">Transmembrane</keyword>
<feature type="transmembrane region" description="Helical" evidence="2">
    <location>
        <begin position="50"/>
        <end position="70"/>
    </location>
</feature>
<keyword evidence="2" id="KW-0472">Membrane</keyword>